<feature type="transmembrane region" description="Helical" evidence="7">
    <location>
        <begin position="287"/>
        <end position="305"/>
    </location>
</feature>
<evidence type="ECO:0000313" key="11">
    <source>
        <dbReference type="Proteomes" id="UP000036426"/>
    </source>
</evidence>
<keyword evidence="3" id="KW-0547">Nucleotide-binding</keyword>
<dbReference type="InterPro" id="IPR003439">
    <property type="entry name" value="ABC_transporter-like_ATP-bd"/>
</dbReference>
<dbReference type="PATRIC" id="fig|754436.4.peg.1781"/>
<protein>
    <submittedName>
        <fullName evidence="10">ABC transporter permease</fullName>
    </submittedName>
</protein>
<evidence type="ECO:0000256" key="6">
    <source>
        <dbReference type="ARBA" id="ARBA00023136"/>
    </source>
</evidence>
<evidence type="ECO:0000313" key="10">
    <source>
        <dbReference type="EMBL" id="KLV01161.1"/>
    </source>
</evidence>
<evidence type="ECO:0000256" key="3">
    <source>
        <dbReference type="ARBA" id="ARBA00022741"/>
    </source>
</evidence>
<evidence type="ECO:0000256" key="5">
    <source>
        <dbReference type="ARBA" id="ARBA00022989"/>
    </source>
</evidence>
<dbReference type="PANTHER" id="PTHR24221:SF248">
    <property type="entry name" value="ABC TRANSPORTER TRANSMEMBRANE REGION"/>
    <property type="match status" value="1"/>
</dbReference>
<dbReference type="GO" id="GO:0140359">
    <property type="term" value="F:ABC-type transporter activity"/>
    <property type="evidence" value="ECO:0007669"/>
    <property type="project" value="InterPro"/>
</dbReference>
<sequence>MSVLINFSNTEERLGDFGSAKFKQRYQDSPMLLGLAYTLITLQWEGTPEILSDAFMPRAQDIDSFASTLSRLDYECRTQTLTSMHQLTQVSVPAFVEFDQVCTIFLGVSDGKAKLFDYRNNVLVEHALSEVACQVCEISEYSKIFREPPPASQDKSNWIKHAFYRYNNEIKSLMILSLVINILGAMQPFFIMGVYNFALSSGSESTLFWLTSFAVFLALAEYGFKRLRMNILATSGKDLATHISKNVISKLLWLPYAMTSSAGVSSQLARLKDIDQLRKLVTAESTLSYFDMPFVIIFILAITMISGTAALTVLAGIVLMLVFCVYARYIYTQATANSSRANAMVSYQWNELLRSIASIQGLPLLRVIRSRFQAAHSQSLDDAQHVSVTNGNIQTLGQGLIQAIGTASIVTAVMGVMAGTTEAGAMLAIIILVWKALGPIMGIYNGITKYKTIKAASAQINALMSLSDDRHSIESSPPIRQFKGKVAVNGLTHRYTGSPVGLTNLAFAAAPGDKIAISGASGSGKTTLLGILAGLESRYQGNVLFDGYNIKQFNNYRFRKAINYIPFELHIFEGTLESNFIIHDGVIAVSQMEEIIAFFDLTPWLPEGIHTYMSNDFVAQLPNGVQQRLRMALGLGNSDQNIVIIDEPFVGCEKEHVKYINKLFTEKLANATVIFTTNDASYLAASGNCLLLDQDGNQKYFGFPDKVIKTLAS</sequence>
<dbReference type="Proteomes" id="UP000036426">
    <property type="component" value="Unassembled WGS sequence"/>
</dbReference>
<evidence type="ECO:0000256" key="4">
    <source>
        <dbReference type="ARBA" id="ARBA00022840"/>
    </source>
</evidence>
<dbReference type="InterPro" id="IPR036640">
    <property type="entry name" value="ABC1_TM_sf"/>
</dbReference>
<evidence type="ECO:0000256" key="7">
    <source>
        <dbReference type="SAM" id="Phobius"/>
    </source>
</evidence>
<keyword evidence="2 7" id="KW-0812">Transmembrane</keyword>
<dbReference type="SMART" id="SM00382">
    <property type="entry name" value="AAA"/>
    <property type="match status" value="1"/>
</dbReference>
<dbReference type="PROSITE" id="PS50893">
    <property type="entry name" value="ABC_TRANSPORTER_2"/>
    <property type="match status" value="1"/>
</dbReference>
<dbReference type="Pfam" id="PF00005">
    <property type="entry name" value="ABC_tran"/>
    <property type="match status" value="1"/>
</dbReference>
<dbReference type="PROSITE" id="PS50929">
    <property type="entry name" value="ABC_TM1F"/>
    <property type="match status" value="1"/>
</dbReference>
<name>A0A0J1GNH6_9GAMM</name>
<dbReference type="SUPFAM" id="SSF90123">
    <property type="entry name" value="ABC transporter transmembrane region"/>
    <property type="match status" value="1"/>
</dbReference>
<evidence type="ECO:0000256" key="2">
    <source>
        <dbReference type="ARBA" id="ARBA00022692"/>
    </source>
</evidence>
<organism evidence="10 11">
    <name type="scientific">Photobacterium aphoticum</name>
    <dbReference type="NCBI Taxonomy" id="754436"/>
    <lineage>
        <taxon>Bacteria</taxon>
        <taxon>Pseudomonadati</taxon>
        <taxon>Pseudomonadota</taxon>
        <taxon>Gammaproteobacteria</taxon>
        <taxon>Vibrionales</taxon>
        <taxon>Vibrionaceae</taxon>
        <taxon>Photobacterium</taxon>
    </lineage>
</organism>
<dbReference type="InterPro" id="IPR011527">
    <property type="entry name" value="ABC1_TM_dom"/>
</dbReference>
<feature type="transmembrane region" description="Helical" evidence="7">
    <location>
        <begin position="400"/>
        <end position="419"/>
    </location>
</feature>
<dbReference type="EMBL" id="LDOV01000016">
    <property type="protein sequence ID" value="KLV01161.1"/>
    <property type="molecule type" value="Genomic_DNA"/>
</dbReference>
<reference evidence="10 11" key="1">
    <citation type="submission" date="2015-05" db="EMBL/GenBank/DDBJ databases">
        <title>Photobacterium galathea sp. nov.</title>
        <authorList>
            <person name="Machado H."/>
            <person name="Gram L."/>
        </authorList>
    </citation>
    <scope>NUCLEOTIDE SEQUENCE [LARGE SCALE GENOMIC DNA]</scope>
    <source>
        <strain evidence="10 11">DSM 25995</strain>
    </source>
</reference>
<comment type="caution">
    <text evidence="10">The sequence shown here is derived from an EMBL/GenBank/DDBJ whole genome shotgun (WGS) entry which is preliminary data.</text>
</comment>
<feature type="domain" description="ABC transporter" evidence="8">
    <location>
        <begin position="486"/>
        <end position="713"/>
    </location>
</feature>
<dbReference type="OrthoDB" id="5893288at2"/>
<feature type="domain" description="ABC transmembrane type-1" evidence="9">
    <location>
        <begin position="173"/>
        <end position="452"/>
    </location>
</feature>
<keyword evidence="5 7" id="KW-1133">Transmembrane helix</keyword>
<dbReference type="GO" id="GO:0005524">
    <property type="term" value="F:ATP binding"/>
    <property type="evidence" value="ECO:0007669"/>
    <property type="project" value="UniProtKB-KW"/>
</dbReference>
<dbReference type="PANTHER" id="PTHR24221">
    <property type="entry name" value="ATP-BINDING CASSETTE SUB-FAMILY B"/>
    <property type="match status" value="1"/>
</dbReference>
<dbReference type="GO" id="GO:0005886">
    <property type="term" value="C:plasma membrane"/>
    <property type="evidence" value="ECO:0007669"/>
    <property type="project" value="UniProtKB-SubCell"/>
</dbReference>
<evidence type="ECO:0000256" key="1">
    <source>
        <dbReference type="ARBA" id="ARBA00004651"/>
    </source>
</evidence>
<dbReference type="GO" id="GO:0034040">
    <property type="term" value="F:ATPase-coupled lipid transmembrane transporter activity"/>
    <property type="evidence" value="ECO:0007669"/>
    <property type="project" value="TreeGrafter"/>
</dbReference>
<keyword evidence="4" id="KW-0067">ATP-binding</keyword>
<dbReference type="InterPro" id="IPR039421">
    <property type="entry name" value="Type_1_exporter"/>
</dbReference>
<dbReference type="Gene3D" id="1.20.1560.10">
    <property type="entry name" value="ABC transporter type 1, transmembrane domain"/>
    <property type="match status" value="1"/>
</dbReference>
<evidence type="ECO:0000259" key="8">
    <source>
        <dbReference type="PROSITE" id="PS50893"/>
    </source>
</evidence>
<accession>A0A0J1GNH6</accession>
<dbReference type="RefSeq" id="WP_047873954.1">
    <property type="nucleotide sequence ID" value="NZ_BMYC01000009.1"/>
</dbReference>
<proteinExistence type="predicted"/>
<keyword evidence="6 7" id="KW-0472">Membrane</keyword>
<dbReference type="SUPFAM" id="SSF52540">
    <property type="entry name" value="P-loop containing nucleoside triphosphate hydrolases"/>
    <property type="match status" value="1"/>
</dbReference>
<keyword evidence="11" id="KW-1185">Reference proteome</keyword>
<feature type="transmembrane region" description="Helical" evidence="7">
    <location>
        <begin position="207"/>
        <end position="224"/>
    </location>
</feature>
<dbReference type="InterPro" id="IPR027417">
    <property type="entry name" value="P-loop_NTPase"/>
</dbReference>
<dbReference type="InterPro" id="IPR003593">
    <property type="entry name" value="AAA+_ATPase"/>
</dbReference>
<dbReference type="AlphaFoldDB" id="A0A0J1GNH6"/>
<feature type="transmembrane region" description="Helical" evidence="7">
    <location>
        <begin position="173"/>
        <end position="195"/>
    </location>
</feature>
<gene>
    <name evidence="10" type="ORF">ABT58_08440</name>
</gene>
<evidence type="ECO:0000259" key="9">
    <source>
        <dbReference type="PROSITE" id="PS50929"/>
    </source>
</evidence>
<feature type="transmembrane region" description="Helical" evidence="7">
    <location>
        <begin position="425"/>
        <end position="444"/>
    </location>
</feature>
<feature type="transmembrane region" description="Helical" evidence="7">
    <location>
        <begin position="311"/>
        <end position="331"/>
    </location>
</feature>
<dbReference type="Gene3D" id="3.40.50.300">
    <property type="entry name" value="P-loop containing nucleotide triphosphate hydrolases"/>
    <property type="match status" value="1"/>
</dbReference>
<dbReference type="Pfam" id="PF00664">
    <property type="entry name" value="ABC_membrane"/>
    <property type="match status" value="1"/>
</dbReference>
<comment type="subcellular location">
    <subcellularLocation>
        <location evidence="1">Cell membrane</location>
        <topology evidence="1">Multi-pass membrane protein</topology>
    </subcellularLocation>
</comment>
<dbReference type="GO" id="GO:0016887">
    <property type="term" value="F:ATP hydrolysis activity"/>
    <property type="evidence" value="ECO:0007669"/>
    <property type="project" value="InterPro"/>
</dbReference>